<feature type="chain" id="PRO_5001497346" description="Bacterial virulence factor lipase N-terminal domain-containing protein" evidence="1">
    <location>
        <begin position="20"/>
        <end position="642"/>
    </location>
</feature>
<keyword evidence="3" id="KW-1185">Reference proteome</keyword>
<feature type="signal peptide" evidence="1">
    <location>
        <begin position="1"/>
        <end position="19"/>
    </location>
</feature>
<dbReference type="STRING" id="1192034.CAP_2612"/>
<proteinExistence type="predicted"/>
<evidence type="ECO:0000313" key="2">
    <source>
        <dbReference type="EMBL" id="EYF08751.1"/>
    </source>
</evidence>
<dbReference type="Gene3D" id="3.40.50.1820">
    <property type="entry name" value="alpha/beta hydrolase"/>
    <property type="match status" value="1"/>
</dbReference>
<gene>
    <name evidence="2" type="ORF">CAP_2612</name>
</gene>
<sequence>MLPRLPRASHALLAAFALAAIPGCGGDDAPEFTAPNRAAGDRTPLTARCGDTEDLHCLMPWPSSTFSQVDTASPTGLRVHVDASALYHAEDDPASFNRADGFSRLTPLVVGFQAGLAALPEASPTEGVVRLILAQHDHPAYGEPVPLRIVAHADPDLPDRSMIVAYPLRPLEPDADYVAVVTDALRSTSGGALQPTRQTLLALDREAPASQEEADLLGYHAPTRDVLGRAGIDPTRVVRAWDFTTRSSDDATRRLLAMQEEAREAVRSGDVEVTFDVVDVPADGTIAAVVEGRLVGLPTFSGDAGLTLSDAGLPIAQGKGEAPFRVSLPAGTGDYRFLMYGHGMGGSYSDDSFDAEVTASGLAKVGIQFRGWTGDDLIDTFAGFVSMAEGTHLSTARLMQSLADAAAVQEAMSGVLGDALADPMLNTTPNPLAGRRPDGSIPVWAGGSLGGSLGLVYASADPEMRAGLLNVPGAGWTHFVPLSVVYGVVEGLLRSSYGGNLGFLHALSMSQGNWDDIDGAAWIDKLRAKDPYFLVQESIGDPVLPNPGSEMVAISVGAVMVGATLVPIEGVTSTDEAVGQSAITQYWVPGDDAYAVHGFAAESGPGGEAARQQMFEYFETVFAGEPRITVPSGCTGGSCDFR</sequence>
<dbReference type="AlphaFoldDB" id="A0A017TJE3"/>
<evidence type="ECO:0000256" key="1">
    <source>
        <dbReference type="SAM" id="SignalP"/>
    </source>
</evidence>
<accession>A0A017TJE3</accession>
<reference evidence="2 3" key="1">
    <citation type="submission" date="2013-05" db="EMBL/GenBank/DDBJ databases">
        <title>Genome assembly of Chondromyces apiculatus DSM 436.</title>
        <authorList>
            <person name="Sharma G."/>
            <person name="Khatri I."/>
            <person name="Kaur C."/>
            <person name="Mayilraj S."/>
            <person name="Subramanian S."/>
        </authorList>
    </citation>
    <scope>NUCLEOTIDE SEQUENCE [LARGE SCALE GENOMIC DNA]</scope>
    <source>
        <strain evidence="2 3">DSM 436</strain>
    </source>
</reference>
<protein>
    <recommendedName>
        <fullName evidence="4">Bacterial virulence factor lipase N-terminal domain-containing protein</fullName>
    </recommendedName>
</protein>
<dbReference type="eggNOG" id="COG1073">
    <property type="taxonomic scope" value="Bacteria"/>
</dbReference>
<dbReference type="InterPro" id="IPR029058">
    <property type="entry name" value="AB_hydrolase_fold"/>
</dbReference>
<keyword evidence="1" id="KW-0732">Signal</keyword>
<organism evidence="2 3">
    <name type="scientific">Chondromyces apiculatus DSM 436</name>
    <dbReference type="NCBI Taxonomy" id="1192034"/>
    <lineage>
        <taxon>Bacteria</taxon>
        <taxon>Pseudomonadati</taxon>
        <taxon>Myxococcota</taxon>
        <taxon>Polyangia</taxon>
        <taxon>Polyangiales</taxon>
        <taxon>Polyangiaceae</taxon>
        <taxon>Chondromyces</taxon>
    </lineage>
</organism>
<dbReference type="RefSeq" id="WP_044234962.1">
    <property type="nucleotide sequence ID" value="NZ_ASRX01000002.1"/>
</dbReference>
<name>A0A017TJE3_9BACT</name>
<dbReference type="EMBL" id="ASRX01000002">
    <property type="protein sequence ID" value="EYF08751.1"/>
    <property type="molecule type" value="Genomic_DNA"/>
</dbReference>
<dbReference type="SUPFAM" id="SSF53474">
    <property type="entry name" value="alpha/beta-Hydrolases"/>
    <property type="match status" value="1"/>
</dbReference>
<dbReference type="Proteomes" id="UP000019678">
    <property type="component" value="Unassembled WGS sequence"/>
</dbReference>
<evidence type="ECO:0008006" key="4">
    <source>
        <dbReference type="Google" id="ProtNLM"/>
    </source>
</evidence>
<comment type="caution">
    <text evidence="2">The sequence shown here is derived from an EMBL/GenBank/DDBJ whole genome shotgun (WGS) entry which is preliminary data.</text>
</comment>
<evidence type="ECO:0000313" key="3">
    <source>
        <dbReference type="Proteomes" id="UP000019678"/>
    </source>
</evidence>